<dbReference type="PANTHER" id="PTHR31272">
    <property type="entry name" value="CYTOCHROME C-TYPE BIOGENESIS PROTEIN HI_1454-RELATED"/>
    <property type="match status" value="1"/>
</dbReference>
<feature type="transmembrane region" description="Helical" evidence="1">
    <location>
        <begin position="206"/>
        <end position="225"/>
    </location>
</feature>
<feature type="domain" description="Urease accessory protein UreH-like transmembrane" evidence="2">
    <location>
        <begin position="11"/>
        <end position="201"/>
    </location>
</feature>
<keyword evidence="4" id="KW-1185">Reference proteome</keyword>
<dbReference type="InterPro" id="IPR051790">
    <property type="entry name" value="Cytochrome_c-biogenesis_DsbD"/>
</dbReference>
<protein>
    <submittedName>
        <fullName evidence="3">Cytochrome C biogenesis protein transmembrane region</fullName>
    </submittedName>
</protein>
<dbReference type="AlphaFoldDB" id="A0A5C5Z7C4"/>
<keyword evidence="1" id="KW-0472">Membrane</keyword>
<dbReference type="Proteomes" id="UP000315010">
    <property type="component" value="Unassembled WGS sequence"/>
</dbReference>
<dbReference type="OrthoDB" id="43562at2"/>
<feature type="transmembrane region" description="Helical" evidence="1">
    <location>
        <begin position="162"/>
        <end position="186"/>
    </location>
</feature>
<dbReference type="NCBIfam" id="NF040495">
    <property type="entry name" value="tranport_ArsG"/>
    <property type="match status" value="1"/>
</dbReference>
<dbReference type="RefSeq" id="WP_146400366.1">
    <property type="nucleotide sequence ID" value="NZ_SJPJ01000001.1"/>
</dbReference>
<dbReference type="InterPro" id="IPR039447">
    <property type="entry name" value="UreH-like_TM_dom"/>
</dbReference>
<evidence type="ECO:0000313" key="3">
    <source>
        <dbReference type="EMBL" id="TWT83299.1"/>
    </source>
</evidence>
<feature type="transmembrane region" description="Helical" evidence="1">
    <location>
        <begin position="46"/>
        <end position="72"/>
    </location>
</feature>
<evidence type="ECO:0000259" key="2">
    <source>
        <dbReference type="Pfam" id="PF13386"/>
    </source>
</evidence>
<reference evidence="3 4" key="1">
    <citation type="submission" date="2019-02" db="EMBL/GenBank/DDBJ databases">
        <title>Deep-cultivation of Planctomycetes and their phenomic and genomic characterization uncovers novel biology.</title>
        <authorList>
            <person name="Wiegand S."/>
            <person name="Jogler M."/>
            <person name="Boedeker C."/>
            <person name="Pinto D."/>
            <person name="Vollmers J."/>
            <person name="Rivas-Marin E."/>
            <person name="Kohn T."/>
            <person name="Peeters S.H."/>
            <person name="Heuer A."/>
            <person name="Rast P."/>
            <person name="Oberbeckmann S."/>
            <person name="Bunk B."/>
            <person name="Jeske O."/>
            <person name="Meyerdierks A."/>
            <person name="Storesund J.E."/>
            <person name="Kallscheuer N."/>
            <person name="Luecker S."/>
            <person name="Lage O.M."/>
            <person name="Pohl T."/>
            <person name="Merkel B.J."/>
            <person name="Hornburger P."/>
            <person name="Mueller R.-W."/>
            <person name="Bruemmer F."/>
            <person name="Labrenz M."/>
            <person name="Spormann A.M."/>
            <person name="Op Den Camp H."/>
            <person name="Overmann J."/>
            <person name="Amann R."/>
            <person name="Jetten M.S.M."/>
            <person name="Mascher T."/>
            <person name="Medema M.H."/>
            <person name="Devos D.P."/>
            <person name="Kaster A.-K."/>
            <person name="Ovreas L."/>
            <person name="Rohde M."/>
            <person name="Galperin M.Y."/>
            <person name="Jogler C."/>
        </authorList>
    </citation>
    <scope>NUCLEOTIDE SEQUENCE [LARGE SCALE GENOMIC DNA]</scope>
    <source>
        <strain evidence="3 4">CA13</strain>
    </source>
</reference>
<proteinExistence type="predicted"/>
<evidence type="ECO:0000313" key="4">
    <source>
        <dbReference type="Proteomes" id="UP000315010"/>
    </source>
</evidence>
<sequence>MTEFTIAALSALWLGVLTSISPCPLATNIAAISYIGGRVGSTRRMMIAGLLYTLGRVVAYMTLAFVLVNTMLSVPQVSMFLQKYMHMLVGPLLVLVAMFLLGLIQVNLGGGGVSEGLKKRVDAMGVWGSLLLGIVFALAFCPTSAALFFGNVVASIGAGSTFLLPLLYGIGTALPVILFAALIAAGSQKLGQTFGAVSKVEWWARTFTGTVMLMVGLYMTARYIFLA</sequence>
<comment type="caution">
    <text evidence="3">The sequence shown here is derived from an EMBL/GenBank/DDBJ whole genome shotgun (WGS) entry which is preliminary data.</text>
</comment>
<dbReference type="Pfam" id="PF13386">
    <property type="entry name" value="DsbD_2"/>
    <property type="match status" value="1"/>
</dbReference>
<feature type="transmembrane region" description="Helical" evidence="1">
    <location>
        <begin position="84"/>
        <end position="106"/>
    </location>
</feature>
<organism evidence="3 4">
    <name type="scientific">Novipirellula herctigrandis</name>
    <dbReference type="NCBI Taxonomy" id="2527986"/>
    <lineage>
        <taxon>Bacteria</taxon>
        <taxon>Pseudomonadati</taxon>
        <taxon>Planctomycetota</taxon>
        <taxon>Planctomycetia</taxon>
        <taxon>Pirellulales</taxon>
        <taxon>Pirellulaceae</taxon>
        <taxon>Novipirellula</taxon>
    </lineage>
</organism>
<gene>
    <name evidence="3" type="ORF">CA13_47640</name>
</gene>
<keyword evidence="1 3" id="KW-0812">Transmembrane</keyword>
<dbReference type="PANTHER" id="PTHR31272:SF4">
    <property type="entry name" value="CYTOCHROME C-TYPE BIOGENESIS PROTEIN HI_1454-RELATED"/>
    <property type="match status" value="1"/>
</dbReference>
<name>A0A5C5Z7C4_9BACT</name>
<keyword evidence="1" id="KW-1133">Transmembrane helix</keyword>
<evidence type="ECO:0000256" key="1">
    <source>
        <dbReference type="SAM" id="Phobius"/>
    </source>
</evidence>
<accession>A0A5C5Z7C4</accession>
<feature type="transmembrane region" description="Helical" evidence="1">
    <location>
        <begin position="126"/>
        <end position="150"/>
    </location>
</feature>
<dbReference type="EMBL" id="SJPJ01000001">
    <property type="protein sequence ID" value="TWT83299.1"/>
    <property type="molecule type" value="Genomic_DNA"/>
</dbReference>